<evidence type="ECO:0000313" key="4">
    <source>
        <dbReference type="EMBL" id="TCJ11974.1"/>
    </source>
</evidence>
<dbReference type="AlphaFoldDB" id="A0A4R1B1S9"/>
<dbReference type="PANTHER" id="PTHR45138:SF9">
    <property type="entry name" value="DIGUANYLATE CYCLASE DGCM-RELATED"/>
    <property type="match status" value="1"/>
</dbReference>
<dbReference type="RefSeq" id="WP_131448438.1">
    <property type="nucleotide sequence ID" value="NZ_SJZB01000046.1"/>
</dbReference>
<dbReference type="NCBIfam" id="TIGR00254">
    <property type="entry name" value="GGDEF"/>
    <property type="match status" value="1"/>
</dbReference>
<dbReference type="CDD" id="cd01949">
    <property type="entry name" value="GGDEF"/>
    <property type="match status" value="1"/>
</dbReference>
<evidence type="ECO:0000259" key="3">
    <source>
        <dbReference type="PROSITE" id="PS50887"/>
    </source>
</evidence>
<gene>
    <name evidence="4" type="ORF">EZJ19_13510</name>
</gene>
<dbReference type="InterPro" id="IPR043128">
    <property type="entry name" value="Rev_trsase/Diguanyl_cyclase"/>
</dbReference>
<proteinExistence type="predicted"/>
<evidence type="ECO:0000256" key="1">
    <source>
        <dbReference type="ARBA" id="ARBA00012528"/>
    </source>
</evidence>
<evidence type="ECO:0000313" key="5">
    <source>
        <dbReference type="Proteomes" id="UP000295443"/>
    </source>
</evidence>
<dbReference type="Gene3D" id="3.30.70.270">
    <property type="match status" value="1"/>
</dbReference>
<reference evidence="4 5" key="1">
    <citation type="submission" date="2019-03" db="EMBL/GenBank/DDBJ databases">
        <title>Genome sequence of Thiobacillaceae bacterium LSR1, a sulfur-oxidizing bacterium isolated from freshwater sediment.</title>
        <authorList>
            <person name="Li S."/>
        </authorList>
    </citation>
    <scope>NUCLEOTIDE SEQUENCE [LARGE SCALE GENOMIC DNA]</scope>
    <source>
        <strain evidence="4 5">LSR1</strain>
    </source>
</reference>
<name>A0A4R1B1S9_9PROT</name>
<dbReference type="EC" id="2.7.7.65" evidence="1"/>
<dbReference type="FunFam" id="3.30.70.270:FF:000001">
    <property type="entry name" value="Diguanylate cyclase domain protein"/>
    <property type="match status" value="1"/>
</dbReference>
<dbReference type="InterPro" id="IPR029787">
    <property type="entry name" value="Nucleotide_cyclase"/>
</dbReference>
<dbReference type="OrthoDB" id="9813903at2"/>
<dbReference type="GO" id="GO:0005886">
    <property type="term" value="C:plasma membrane"/>
    <property type="evidence" value="ECO:0007669"/>
    <property type="project" value="TreeGrafter"/>
</dbReference>
<organism evidence="4 5">
    <name type="scientific">Parasulfuritortus cantonensis</name>
    <dbReference type="NCBI Taxonomy" id="2528202"/>
    <lineage>
        <taxon>Bacteria</taxon>
        <taxon>Pseudomonadati</taxon>
        <taxon>Pseudomonadota</taxon>
        <taxon>Betaproteobacteria</taxon>
        <taxon>Nitrosomonadales</taxon>
        <taxon>Thiobacillaceae</taxon>
        <taxon>Parasulfuritortus</taxon>
    </lineage>
</organism>
<comment type="catalytic activity">
    <reaction evidence="2">
        <text>2 GTP = 3',3'-c-di-GMP + 2 diphosphate</text>
        <dbReference type="Rhea" id="RHEA:24898"/>
        <dbReference type="ChEBI" id="CHEBI:33019"/>
        <dbReference type="ChEBI" id="CHEBI:37565"/>
        <dbReference type="ChEBI" id="CHEBI:58805"/>
        <dbReference type="EC" id="2.7.7.65"/>
    </reaction>
</comment>
<dbReference type="PANTHER" id="PTHR45138">
    <property type="entry name" value="REGULATORY COMPONENTS OF SENSORY TRANSDUCTION SYSTEM"/>
    <property type="match status" value="1"/>
</dbReference>
<protein>
    <recommendedName>
        <fullName evidence="1">diguanylate cyclase</fullName>
        <ecNumber evidence="1">2.7.7.65</ecNumber>
    </recommendedName>
</protein>
<sequence>MNNEAPGNRFHGLLGNLGKLTSIRDTELVEQSLLRTLGPLLGVLDTELYRLDESQTVVRVIYSHRSKVVDSDGGARLVERIEEITNPGDLPAEVVALTDNVRLLRRPCTRRQGDQVLIAYPLVGDGDVHGYFLFKRDREVSPNEDTVIRGVLEVFSNYYALLDVSMRDRLTGLFNRQALENSFERLWTAVGRPTSVSAEDDTPGRRGLPSHSYWLAVIDVDHFKRINDTYGHMVGDEILLLVARLMTSIFRSTDLLYRYGGEEFVAIINAETAEIAHNIFERVRLGIAAHHFPRIDSLAVSIGYAAIAPNLLPVEVLSRADRSLYQAKQDGRNRIYDYQELVDTGVFKDVDYAEPEFF</sequence>
<keyword evidence="5" id="KW-1185">Reference proteome</keyword>
<dbReference type="GO" id="GO:1902201">
    <property type="term" value="P:negative regulation of bacterial-type flagellum-dependent cell motility"/>
    <property type="evidence" value="ECO:0007669"/>
    <property type="project" value="TreeGrafter"/>
</dbReference>
<dbReference type="InterPro" id="IPR000160">
    <property type="entry name" value="GGDEF_dom"/>
</dbReference>
<dbReference type="GO" id="GO:0043709">
    <property type="term" value="P:cell adhesion involved in single-species biofilm formation"/>
    <property type="evidence" value="ECO:0007669"/>
    <property type="project" value="TreeGrafter"/>
</dbReference>
<dbReference type="EMBL" id="SJZB01000046">
    <property type="protein sequence ID" value="TCJ11974.1"/>
    <property type="molecule type" value="Genomic_DNA"/>
</dbReference>
<feature type="domain" description="GGDEF" evidence="3">
    <location>
        <begin position="211"/>
        <end position="340"/>
    </location>
</feature>
<dbReference type="SUPFAM" id="SSF55073">
    <property type="entry name" value="Nucleotide cyclase"/>
    <property type="match status" value="1"/>
</dbReference>
<dbReference type="PROSITE" id="PS50887">
    <property type="entry name" value="GGDEF"/>
    <property type="match status" value="1"/>
</dbReference>
<dbReference type="Proteomes" id="UP000295443">
    <property type="component" value="Unassembled WGS sequence"/>
</dbReference>
<dbReference type="SMART" id="SM00267">
    <property type="entry name" value="GGDEF"/>
    <property type="match status" value="1"/>
</dbReference>
<dbReference type="GO" id="GO:0052621">
    <property type="term" value="F:diguanylate cyclase activity"/>
    <property type="evidence" value="ECO:0007669"/>
    <property type="project" value="UniProtKB-EC"/>
</dbReference>
<evidence type="ECO:0000256" key="2">
    <source>
        <dbReference type="ARBA" id="ARBA00034247"/>
    </source>
</evidence>
<accession>A0A4R1B1S9</accession>
<dbReference type="Pfam" id="PF00990">
    <property type="entry name" value="GGDEF"/>
    <property type="match status" value="1"/>
</dbReference>
<dbReference type="InterPro" id="IPR050469">
    <property type="entry name" value="Diguanylate_Cyclase"/>
</dbReference>
<comment type="caution">
    <text evidence="4">The sequence shown here is derived from an EMBL/GenBank/DDBJ whole genome shotgun (WGS) entry which is preliminary data.</text>
</comment>